<dbReference type="EMBL" id="WJXA01000010">
    <property type="protein sequence ID" value="KAF7130253.1"/>
    <property type="molecule type" value="Genomic_DNA"/>
</dbReference>
<keyword evidence="3" id="KW-1185">Reference proteome</keyword>
<reference evidence="2" key="1">
    <citation type="submission" date="2019-11" db="EMBL/GenBank/DDBJ databases">
        <authorList>
            <person name="Liu Y."/>
            <person name="Hou J."/>
            <person name="Li T.-Q."/>
            <person name="Guan C.-H."/>
            <person name="Wu X."/>
            <person name="Wu H.-Z."/>
            <person name="Ling F."/>
            <person name="Zhang R."/>
            <person name="Shi X.-G."/>
            <person name="Ren J.-P."/>
            <person name="Chen E.-F."/>
            <person name="Sun J.-M."/>
        </authorList>
    </citation>
    <scope>NUCLEOTIDE SEQUENCE</scope>
    <source>
        <strain evidence="2">Adult_tree_wgs_1</strain>
        <tissue evidence="2">Leaves</tissue>
    </source>
</reference>
<gene>
    <name evidence="2" type="ORF">RHSIM_Rhsim10G0060700</name>
</gene>
<evidence type="ECO:0000256" key="1">
    <source>
        <dbReference type="SAM" id="MobiDB-lite"/>
    </source>
</evidence>
<dbReference type="Proteomes" id="UP000626092">
    <property type="component" value="Unassembled WGS sequence"/>
</dbReference>
<feature type="region of interest" description="Disordered" evidence="1">
    <location>
        <begin position="30"/>
        <end position="58"/>
    </location>
</feature>
<feature type="region of interest" description="Disordered" evidence="1">
    <location>
        <begin position="91"/>
        <end position="115"/>
    </location>
</feature>
<organism evidence="2 3">
    <name type="scientific">Rhododendron simsii</name>
    <name type="common">Sims's rhododendron</name>
    <dbReference type="NCBI Taxonomy" id="118357"/>
    <lineage>
        <taxon>Eukaryota</taxon>
        <taxon>Viridiplantae</taxon>
        <taxon>Streptophyta</taxon>
        <taxon>Embryophyta</taxon>
        <taxon>Tracheophyta</taxon>
        <taxon>Spermatophyta</taxon>
        <taxon>Magnoliopsida</taxon>
        <taxon>eudicotyledons</taxon>
        <taxon>Gunneridae</taxon>
        <taxon>Pentapetalae</taxon>
        <taxon>asterids</taxon>
        <taxon>Ericales</taxon>
        <taxon>Ericaceae</taxon>
        <taxon>Ericoideae</taxon>
        <taxon>Rhodoreae</taxon>
        <taxon>Rhododendron</taxon>
    </lineage>
</organism>
<name>A0A834GHG8_RHOSS</name>
<evidence type="ECO:0000313" key="3">
    <source>
        <dbReference type="Proteomes" id="UP000626092"/>
    </source>
</evidence>
<sequence length="126" mass="14451">MKKPKLRRLRRRSQSYRLLASLGFQNLAGRHRAAAQPDLDARRGGGAGVEFRNRDHGGRRECEVAQDVAGVQPRGLEQAKDPDRVARIRQPRRRDIKGVRRRGLREMSEEEFPTDGAVAARFRKLR</sequence>
<feature type="compositionally biased region" description="Basic residues" evidence="1">
    <location>
        <begin position="91"/>
        <end position="103"/>
    </location>
</feature>
<dbReference type="AlphaFoldDB" id="A0A834GHG8"/>
<accession>A0A834GHG8</accession>
<protein>
    <submittedName>
        <fullName evidence="2">Uncharacterized protein</fullName>
    </submittedName>
</protein>
<evidence type="ECO:0000313" key="2">
    <source>
        <dbReference type="EMBL" id="KAF7130253.1"/>
    </source>
</evidence>
<proteinExistence type="predicted"/>
<comment type="caution">
    <text evidence="2">The sequence shown here is derived from an EMBL/GenBank/DDBJ whole genome shotgun (WGS) entry which is preliminary data.</text>
</comment>